<dbReference type="EMBL" id="AWVP01000016">
    <property type="protein sequence ID" value="ERK60182.1"/>
    <property type="molecule type" value="Genomic_DNA"/>
</dbReference>
<feature type="transmembrane region" description="Helical" evidence="1">
    <location>
        <begin position="9"/>
        <end position="27"/>
    </location>
</feature>
<dbReference type="PANTHER" id="PTHR36834">
    <property type="entry name" value="MEMBRANE PROTEIN-RELATED"/>
    <property type="match status" value="1"/>
</dbReference>
<reference evidence="3 4" key="1">
    <citation type="submission" date="2013-08" db="EMBL/GenBank/DDBJ databases">
        <authorList>
            <person name="Weinstock G."/>
            <person name="Sodergren E."/>
            <person name="Wylie T."/>
            <person name="Fulton L."/>
            <person name="Fulton R."/>
            <person name="Fronick C."/>
            <person name="O'Laughlin M."/>
            <person name="Godfrey J."/>
            <person name="Miner T."/>
            <person name="Herter B."/>
            <person name="Appelbaum E."/>
            <person name="Cordes M."/>
            <person name="Lek S."/>
            <person name="Wollam A."/>
            <person name="Pepin K.H."/>
            <person name="Palsikar V.B."/>
            <person name="Mitreva M."/>
            <person name="Wilson R.K."/>
        </authorList>
    </citation>
    <scope>NUCLEOTIDE SEQUENCE [LARGE SCALE GENOMIC DNA]</scope>
    <source>
        <strain evidence="3 4">ATCC 700627</strain>
    </source>
</reference>
<dbReference type="InterPro" id="IPR006976">
    <property type="entry name" value="VanZ-like"/>
</dbReference>
<dbReference type="Pfam" id="PF04892">
    <property type="entry name" value="VanZ"/>
    <property type="match status" value="1"/>
</dbReference>
<dbReference type="RefSeq" id="WP_021752607.1">
    <property type="nucleotide sequence ID" value="NZ_KI271813.1"/>
</dbReference>
<keyword evidence="1" id="KW-0472">Membrane</keyword>
<gene>
    <name evidence="3" type="ORF">HMPREF1983_00283</name>
</gene>
<dbReference type="InterPro" id="IPR053150">
    <property type="entry name" value="Teicoplanin_resist-assoc"/>
</dbReference>
<sequence>MKKFLNSKLITWILLGIYLIILTWVILAKMNWSFLEKINLSWISSPRTLLHPGVTWTDINLVPFAGTAMVNGHIDYIEPILNVIFFIPLGMFIKTLYPHSGIILGTFYAILLSSIYEIFQYIFAIGYADITDIITNTTGGLIGICLTSLISGLLKQQYSRILFNCTALICESYIIYYIYYIL</sequence>
<feature type="domain" description="VanZ-like" evidence="2">
    <location>
        <begin position="17"/>
        <end position="150"/>
    </location>
</feature>
<accession>U2SBP3</accession>
<dbReference type="eggNOG" id="COG4767">
    <property type="taxonomic scope" value="Bacteria"/>
</dbReference>
<keyword evidence="4" id="KW-1185">Reference proteome</keyword>
<dbReference type="Proteomes" id="UP000016637">
    <property type="component" value="Unassembled WGS sequence"/>
</dbReference>
<dbReference type="AlphaFoldDB" id="U2SBP3"/>
<comment type="caution">
    <text evidence="3">The sequence shown here is derived from an EMBL/GenBank/DDBJ whole genome shotgun (WGS) entry which is preliminary data.</text>
</comment>
<evidence type="ECO:0000256" key="1">
    <source>
        <dbReference type="SAM" id="Phobius"/>
    </source>
</evidence>
<protein>
    <submittedName>
        <fullName evidence="3">VanZ-like protein</fullName>
    </submittedName>
</protein>
<keyword evidence="1" id="KW-1133">Transmembrane helix</keyword>
<evidence type="ECO:0000313" key="3">
    <source>
        <dbReference type="EMBL" id="ERK60182.1"/>
    </source>
</evidence>
<organism evidence="3 4">
    <name type="scientific">Gemella bergeri ATCC 700627</name>
    <dbReference type="NCBI Taxonomy" id="1321820"/>
    <lineage>
        <taxon>Bacteria</taxon>
        <taxon>Bacillati</taxon>
        <taxon>Bacillota</taxon>
        <taxon>Bacilli</taxon>
        <taxon>Bacillales</taxon>
        <taxon>Gemellaceae</taxon>
        <taxon>Gemella</taxon>
    </lineage>
</organism>
<dbReference type="HOGENOM" id="CLU_077618_7_1_9"/>
<evidence type="ECO:0000313" key="4">
    <source>
        <dbReference type="Proteomes" id="UP000016637"/>
    </source>
</evidence>
<feature type="transmembrane region" description="Helical" evidence="1">
    <location>
        <begin position="161"/>
        <end position="179"/>
    </location>
</feature>
<dbReference type="PATRIC" id="fig|1321820.3.peg.278"/>
<proteinExistence type="predicted"/>
<name>U2SBP3_9BACL</name>
<keyword evidence="1" id="KW-0812">Transmembrane</keyword>
<dbReference type="PANTHER" id="PTHR36834:SF2">
    <property type="entry name" value="MEMBRANE PROTEIN"/>
    <property type="match status" value="1"/>
</dbReference>
<evidence type="ECO:0000259" key="2">
    <source>
        <dbReference type="Pfam" id="PF04892"/>
    </source>
</evidence>
<feature type="transmembrane region" description="Helical" evidence="1">
    <location>
        <begin position="105"/>
        <end position="127"/>
    </location>
</feature>
<feature type="transmembrane region" description="Helical" evidence="1">
    <location>
        <begin position="133"/>
        <end position="154"/>
    </location>
</feature>
<feature type="transmembrane region" description="Helical" evidence="1">
    <location>
        <begin position="76"/>
        <end position="93"/>
    </location>
</feature>